<dbReference type="AlphaFoldDB" id="A0A9P6PQQ7"/>
<dbReference type="OrthoDB" id="2421678at2759"/>
<evidence type="ECO:0000313" key="3">
    <source>
        <dbReference type="Proteomes" id="UP000726737"/>
    </source>
</evidence>
<organism evidence="2 3">
    <name type="scientific">Mortierella polycephala</name>
    <dbReference type="NCBI Taxonomy" id="41804"/>
    <lineage>
        <taxon>Eukaryota</taxon>
        <taxon>Fungi</taxon>
        <taxon>Fungi incertae sedis</taxon>
        <taxon>Mucoromycota</taxon>
        <taxon>Mortierellomycotina</taxon>
        <taxon>Mortierellomycetes</taxon>
        <taxon>Mortierellales</taxon>
        <taxon>Mortierellaceae</taxon>
        <taxon>Mortierella</taxon>
    </lineage>
</organism>
<feature type="compositionally biased region" description="Polar residues" evidence="1">
    <location>
        <begin position="244"/>
        <end position="255"/>
    </location>
</feature>
<gene>
    <name evidence="2" type="ORF">BG011_007216</name>
</gene>
<reference evidence="2" key="1">
    <citation type="journal article" date="2020" name="Fungal Divers.">
        <title>Resolving the Mortierellaceae phylogeny through synthesis of multi-gene phylogenetics and phylogenomics.</title>
        <authorList>
            <person name="Vandepol N."/>
            <person name="Liber J."/>
            <person name="Desiro A."/>
            <person name="Na H."/>
            <person name="Kennedy M."/>
            <person name="Barry K."/>
            <person name="Grigoriev I.V."/>
            <person name="Miller A.N."/>
            <person name="O'Donnell K."/>
            <person name="Stajich J.E."/>
            <person name="Bonito G."/>
        </authorList>
    </citation>
    <scope>NUCLEOTIDE SEQUENCE</scope>
    <source>
        <strain evidence="2">KOD948</strain>
    </source>
</reference>
<protein>
    <submittedName>
        <fullName evidence="2">Uncharacterized protein</fullName>
    </submittedName>
</protein>
<sequence length="306" mass="32735">MSFAPRMIHAQDANCTAVYKDFTPSVTGNKGAYQKCYTDQAYNAALVAQGSDPNYKDVVNQICNKPYTCSHSTLTSATSKYMTACSASIDAEAANGNILDIGKNALEIFFAEPIRSIYCGHDPHAVKLPPPIINPPAYCLANPVANSPTSRFATHLVIFLTSGTIRASQRHFFEGLDTTDVCSPCSQNALTASVSYLADNLMPRISPFYTPEFVQYWTKLVPTYNQLCKTSIVQTWPEGTLNQTVSGIPTGSPSPTVAPPVISSSDFPNSQSSKHSNGATVATVRAAMAVPFTAAVALGVLLDAFV</sequence>
<proteinExistence type="predicted"/>
<name>A0A9P6PQQ7_9FUNG</name>
<feature type="compositionally biased region" description="Polar residues" evidence="1">
    <location>
        <begin position="262"/>
        <end position="275"/>
    </location>
</feature>
<accession>A0A9P6PQQ7</accession>
<comment type="caution">
    <text evidence="2">The sequence shown here is derived from an EMBL/GenBank/DDBJ whole genome shotgun (WGS) entry which is preliminary data.</text>
</comment>
<dbReference type="Proteomes" id="UP000726737">
    <property type="component" value="Unassembled WGS sequence"/>
</dbReference>
<dbReference type="EMBL" id="JAAAJA010000548">
    <property type="protein sequence ID" value="KAG0252065.1"/>
    <property type="molecule type" value="Genomic_DNA"/>
</dbReference>
<evidence type="ECO:0000256" key="1">
    <source>
        <dbReference type="SAM" id="MobiDB-lite"/>
    </source>
</evidence>
<feature type="region of interest" description="Disordered" evidence="1">
    <location>
        <begin position="244"/>
        <end position="275"/>
    </location>
</feature>
<evidence type="ECO:0000313" key="2">
    <source>
        <dbReference type="EMBL" id="KAG0252065.1"/>
    </source>
</evidence>
<keyword evidence="3" id="KW-1185">Reference proteome</keyword>